<dbReference type="InterPro" id="IPR001563">
    <property type="entry name" value="Peptidase_S10"/>
</dbReference>
<proteinExistence type="inferred from homology"/>
<sequence>MDGLWLENGPFRLSGSPGSESISINPYSWHRSSSYVVYVDQPVGTGLSFSGSKSWAKSDLEVNEMFHGWLVNWLRVHSYLLDGTGKSVDVYFAGESHAGHYIPSMITLTGEWDKQVTAKKKKKGKRKR</sequence>
<dbReference type="Pfam" id="PF00450">
    <property type="entry name" value="Peptidase_S10"/>
    <property type="match status" value="1"/>
</dbReference>
<keyword evidence="6" id="KW-0325">Glycoprotein</keyword>
<evidence type="ECO:0000256" key="5">
    <source>
        <dbReference type="ARBA" id="ARBA00022801"/>
    </source>
</evidence>
<reference evidence="7" key="1">
    <citation type="submission" date="2022-07" db="EMBL/GenBank/DDBJ databases">
        <title>Genome analysis of Parmales, a sister group of diatoms, reveals the evolutionary specialization of diatoms from phago-mixotrophs to photoautotrophs.</title>
        <authorList>
            <person name="Ban H."/>
            <person name="Sato S."/>
            <person name="Yoshikawa S."/>
            <person name="Kazumasa Y."/>
            <person name="Nakamura Y."/>
            <person name="Ichinomiya M."/>
            <person name="Saitoh K."/>
            <person name="Sato N."/>
            <person name="Blanc-Mathieu R."/>
            <person name="Endo H."/>
            <person name="Kuwata A."/>
            <person name="Ogata H."/>
        </authorList>
    </citation>
    <scope>NUCLEOTIDE SEQUENCE</scope>
</reference>
<comment type="similarity">
    <text evidence="1">Belongs to the peptidase S10 family.</text>
</comment>
<keyword evidence="5" id="KW-0378">Hydrolase</keyword>
<keyword evidence="4" id="KW-0732">Signal</keyword>
<keyword evidence="8" id="KW-1185">Reference proteome</keyword>
<organism evidence="7 8">
    <name type="scientific">Triparma retinervis</name>
    <dbReference type="NCBI Taxonomy" id="2557542"/>
    <lineage>
        <taxon>Eukaryota</taxon>
        <taxon>Sar</taxon>
        <taxon>Stramenopiles</taxon>
        <taxon>Ochrophyta</taxon>
        <taxon>Bolidophyceae</taxon>
        <taxon>Parmales</taxon>
        <taxon>Triparmaceae</taxon>
        <taxon>Triparma</taxon>
    </lineage>
</organism>
<dbReference type="InterPro" id="IPR029058">
    <property type="entry name" value="AB_hydrolase_fold"/>
</dbReference>
<dbReference type="Proteomes" id="UP001165082">
    <property type="component" value="Unassembled WGS sequence"/>
</dbReference>
<dbReference type="OrthoDB" id="192887at2759"/>
<evidence type="ECO:0000256" key="6">
    <source>
        <dbReference type="ARBA" id="ARBA00023180"/>
    </source>
</evidence>
<dbReference type="GO" id="GO:0004185">
    <property type="term" value="F:serine-type carboxypeptidase activity"/>
    <property type="evidence" value="ECO:0007669"/>
    <property type="project" value="InterPro"/>
</dbReference>
<protein>
    <submittedName>
        <fullName evidence="7">Uncharacterized protein</fullName>
    </submittedName>
</protein>
<name>A0A9W7AJC4_9STRA</name>
<evidence type="ECO:0000313" key="8">
    <source>
        <dbReference type="Proteomes" id="UP001165082"/>
    </source>
</evidence>
<keyword evidence="2" id="KW-0121">Carboxypeptidase</keyword>
<evidence type="ECO:0000256" key="3">
    <source>
        <dbReference type="ARBA" id="ARBA00022670"/>
    </source>
</evidence>
<evidence type="ECO:0000256" key="4">
    <source>
        <dbReference type="ARBA" id="ARBA00022729"/>
    </source>
</evidence>
<gene>
    <name evidence="7" type="ORF">TrRE_jg4393</name>
</gene>
<comment type="caution">
    <text evidence="7">The sequence shown here is derived from an EMBL/GenBank/DDBJ whole genome shotgun (WGS) entry which is preliminary data.</text>
</comment>
<dbReference type="PANTHER" id="PTHR11802:SF3">
    <property type="entry name" value="RETINOID-INDUCIBLE SERINE CARBOXYPEPTIDASE"/>
    <property type="match status" value="1"/>
</dbReference>
<dbReference type="GO" id="GO:0006508">
    <property type="term" value="P:proteolysis"/>
    <property type="evidence" value="ECO:0007669"/>
    <property type="project" value="UniProtKB-KW"/>
</dbReference>
<keyword evidence="3" id="KW-0645">Protease</keyword>
<evidence type="ECO:0000313" key="7">
    <source>
        <dbReference type="EMBL" id="GMH70208.1"/>
    </source>
</evidence>
<dbReference type="PANTHER" id="PTHR11802">
    <property type="entry name" value="SERINE PROTEASE FAMILY S10 SERINE CARBOXYPEPTIDASE"/>
    <property type="match status" value="1"/>
</dbReference>
<dbReference type="EMBL" id="BRXZ01004190">
    <property type="protein sequence ID" value="GMH70208.1"/>
    <property type="molecule type" value="Genomic_DNA"/>
</dbReference>
<dbReference type="SUPFAM" id="SSF53474">
    <property type="entry name" value="alpha/beta-Hydrolases"/>
    <property type="match status" value="1"/>
</dbReference>
<accession>A0A9W7AJC4</accession>
<evidence type="ECO:0000256" key="2">
    <source>
        <dbReference type="ARBA" id="ARBA00022645"/>
    </source>
</evidence>
<dbReference type="Gene3D" id="3.40.50.1820">
    <property type="entry name" value="alpha/beta hydrolase"/>
    <property type="match status" value="1"/>
</dbReference>
<evidence type="ECO:0000256" key="1">
    <source>
        <dbReference type="ARBA" id="ARBA00009431"/>
    </source>
</evidence>
<dbReference type="AlphaFoldDB" id="A0A9W7AJC4"/>